<dbReference type="PROSITE" id="PS51683">
    <property type="entry name" value="SAM_OMT_II"/>
    <property type="match status" value="1"/>
</dbReference>
<evidence type="ECO:0000256" key="1">
    <source>
        <dbReference type="ARBA" id="ARBA00022603"/>
    </source>
</evidence>
<dbReference type="PANTHER" id="PTHR43712:SF5">
    <property type="entry name" value="O-METHYLTRANSFERASE ASQN-RELATED"/>
    <property type="match status" value="1"/>
</dbReference>
<sequence length="422" mass="47326">MAVPRTAELATIIQENVAKVNAYLIESGHALPSLDIAGPATYPPLPPDIMQARSKGLAATDELHTLLMGPTDHVLGSSGDFMDFLGLQFVHRYKIATVFPPGEERTFTEIATARNLSVSNTTRFLRLAMTYHVFKEPREGIVAHTAASKVLVEDQYAAAWLGHVLENVWPTLPRVLEASEKWPASEEPNETAYTLTHPKGLTHFGHLEASPSAAKQFSDAMKFFQEAPGLEAHHLLEAFDFSSLKQDALFVDVGGSHGAVSISVARTFTNMRFIVQDLPVTIAKVAPNLPSDVQGRISFMEHDFFTGQSIKDADVYYFRWIFHDWSDLYSMKILRALIPGLKSGSKVIISDICLPEYGQMPLYMQKLPRSMDMVMKAQFNSKERHRSEWISLFKNTDPRFRVDSIQRPIQSKMSFIVVTWDP</sequence>
<dbReference type="InterPro" id="IPR036390">
    <property type="entry name" value="WH_DNA-bd_sf"/>
</dbReference>
<organism evidence="5 6">
    <name type="scientific">Sclerotinia nivalis</name>
    <dbReference type="NCBI Taxonomy" id="352851"/>
    <lineage>
        <taxon>Eukaryota</taxon>
        <taxon>Fungi</taxon>
        <taxon>Dikarya</taxon>
        <taxon>Ascomycota</taxon>
        <taxon>Pezizomycotina</taxon>
        <taxon>Leotiomycetes</taxon>
        <taxon>Helotiales</taxon>
        <taxon>Sclerotiniaceae</taxon>
        <taxon>Sclerotinia</taxon>
    </lineage>
</organism>
<keyword evidence="2" id="KW-0808">Transferase</keyword>
<dbReference type="Proteomes" id="UP001152300">
    <property type="component" value="Unassembled WGS sequence"/>
</dbReference>
<dbReference type="InterPro" id="IPR036388">
    <property type="entry name" value="WH-like_DNA-bd_sf"/>
</dbReference>
<evidence type="ECO:0000256" key="3">
    <source>
        <dbReference type="ARBA" id="ARBA00022691"/>
    </source>
</evidence>
<dbReference type="SUPFAM" id="SSF46785">
    <property type="entry name" value="Winged helix' DNA-binding domain"/>
    <property type="match status" value="1"/>
</dbReference>
<name>A0A9X0DHD5_9HELO</name>
<proteinExistence type="predicted"/>
<dbReference type="SUPFAM" id="SSF53335">
    <property type="entry name" value="S-adenosyl-L-methionine-dependent methyltransferases"/>
    <property type="match status" value="1"/>
</dbReference>
<comment type="caution">
    <text evidence="5">The sequence shown here is derived from an EMBL/GenBank/DDBJ whole genome shotgun (WGS) entry which is preliminary data.</text>
</comment>
<accession>A0A9X0DHD5</accession>
<keyword evidence="6" id="KW-1185">Reference proteome</keyword>
<evidence type="ECO:0000313" key="6">
    <source>
        <dbReference type="Proteomes" id="UP001152300"/>
    </source>
</evidence>
<evidence type="ECO:0000259" key="4">
    <source>
        <dbReference type="Pfam" id="PF00891"/>
    </source>
</evidence>
<dbReference type="Gene3D" id="1.10.10.10">
    <property type="entry name" value="Winged helix-like DNA-binding domain superfamily/Winged helix DNA-binding domain"/>
    <property type="match status" value="1"/>
</dbReference>
<evidence type="ECO:0000256" key="2">
    <source>
        <dbReference type="ARBA" id="ARBA00022679"/>
    </source>
</evidence>
<dbReference type="EMBL" id="JAPEIS010000009">
    <property type="protein sequence ID" value="KAJ8062929.1"/>
    <property type="molecule type" value="Genomic_DNA"/>
</dbReference>
<feature type="domain" description="O-methyltransferase C-terminal" evidence="4">
    <location>
        <begin position="188"/>
        <end position="395"/>
    </location>
</feature>
<gene>
    <name evidence="5" type="ORF">OCU04_008176</name>
</gene>
<evidence type="ECO:0000313" key="5">
    <source>
        <dbReference type="EMBL" id="KAJ8062929.1"/>
    </source>
</evidence>
<dbReference type="OrthoDB" id="1606438at2759"/>
<reference evidence="5" key="1">
    <citation type="submission" date="2022-11" db="EMBL/GenBank/DDBJ databases">
        <title>Genome Resource of Sclerotinia nivalis Strain SnTB1, a Plant Pathogen Isolated from American Ginseng.</title>
        <authorList>
            <person name="Fan S."/>
        </authorList>
    </citation>
    <scope>NUCLEOTIDE SEQUENCE</scope>
    <source>
        <strain evidence="5">SnTB1</strain>
    </source>
</reference>
<keyword evidence="1" id="KW-0489">Methyltransferase</keyword>
<dbReference type="GO" id="GO:0032259">
    <property type="term" value="P:methylation"/>
    <property type="evidence" value="ECO:0007669"/>
    <property type="project" value="UniProtKB-KW"/>
</dbReference>
<dbReference type="InterPro" id="IPR016461">
    <property type="entry name" value="COMT-like"/>
</dbReference>
<dbReference type="AlphaFoldDB" id="A0A9X0DHD5"/>
<dbReference type="Pfam" id="PF00891">
    <property type="entry name" value="Methyltransf_2"/>
    <property type="match status" value="1"/>
</dbReference>
<dbReference type="Gene3D" id="3.40.50.150">
    <property type="entry name" value="Vaccinia Virus protein VP39"/>
    <property type="match status" value="1"/>
</dbReference>
<dbReference type="PANTHER" id="PTHR43712">
    <property type="entry name" value="PUTATIVE (AFU_ORTHOLOGUE AFUA_4G14580)-RELATED"/>
    <property type="match status" value="1"/>
</dbReference>
<keyword evidence="3" id="KW-0949">S-adenosyl-L-methionine</keyword>
<dbReference type="InterPro" id="IPR001077">
    <property type="entry name" value="COMT_C"/>
</dbReference>
<dbReference type="InterPro" id="IPR029063">
    <property type="entry name" value="SAM-dependent_MTases_sf"/>
</dbReference>
<dbReference type="GO" id="GO:0008171">
    <property type="term" value="F:O-methyltransferase activity"/>
    <property type="evidence" value="ECO:0007669"/>
    <property type="project" value="InterPro"/>
</dbReference>
<protein>
    <recommendedName>
        <fullName evidence="4">O-methyltransferase C-terminal domain-containing protein</fullName>
    </recommendedName>
</protein>